<comment type="similarity">
    <text evidence="2">Belongs to the ATP12 family.</text>
</comment>
<dbReference type="Proteomes" id="UP001162640">
    <property type="component" value="Unassembled WGS sequence"/>
</dbReference>
<evidence type="ECO:0008006" key="9">
    <source>
        <dbReference type="Google" id="ProtNLM"/>
    </source>
</evidence>
<dbReference type="InterPro" id="IPR011419">
    <property type="entry name" value="ATP12_ATP_synth-F1-assembly"/>
</dbReference>
<comment type="subcellular location">
    <subcellularLocation>
        <location evidence="1">Mitochondrion</location>
    </subcellularLocation>
</comment>
<dbReference type="InterPro" id="IPR023335">
    <property type="entry name" value="ATP12_ortho_dom_sf"/>
</dbReference>
<proteinExistence type="inferred from homology"/>
<protein>
    <recommendedName>
        <fullName evidence="9">ATP synthase mitochondrial F1 complex assembly factor 2</fullName>
    </recommendedName>
</protein>
<accession>A0A9W7B0H5</accession>
<evidence type="ECO:0000256" key="6">
    <source>
        <dbReference type="SAM" id="MobiDB-lite"/>
    </source>
</evidence>
<evidence type="ECO:0000256" key="5">
    <source>
        <dbReference type="ARBA" id="ARBA00023186"/>
    </source>
</evidence>
<comment type="caution">
    <text evidence="7">The sequence shown here is derived from an EMBL/GenBank/DDBJ whole genome shotgun (WGS) entry which is preliminary data.</text>
</comment>
<dbReference type="AlphaFoldDB" id="A0A9W7B0H5"/>
<keyword evidence="4" id="KW-0496">Mitochondrion</keyword>
<evidence type="ECO:0000313" key="8">
    <source>
        <dbReference type="Proteomes" id="UP001162640"/>
    </source>
</evidence>
<gene>
    <name evidence="7" type="ORF">TL16_g07955</name>
</gene>
<evidence type="ECO:0000256" key="3">
    <source>
        <dbReference type="ARBA" id="ARBA00022946"/>
    </source>
</evidence>
<dbReference type="GO" id="GO:0005739">
    <property type="term" value="C:mitochondrion"/>
    <property type="evidence" value="ECO:0007669"/>
    <property type="project" value="UniProtKB-SubCell"/>
</dbReference>
<evidence type="ECO:0000313" key="7">
    <source>
        <dbReference type="EMBL" id="GMH78847.1"/>
    </source>
</evidence>
<dbReference type="Gene3D" id="1.10.3580.10">
    <property type="entry name" value="ATP12 ATPase"/>
    <property type="match status" value="1"/>
</dbReference>
<dbReference type="InterPro" id="IPR042272">
    <property type="entry name" value="ATP12_ATP_synth-F1-assembly_N"/>
</dbReference>
<organism evidence="7 8">
    <name type="scientific">Triparma laevis f. inornata</name>
    <dbReference type="NCBI Taxonomy" id="1714386"/>
    <lineage>
        <taxon>Eukaryota</taxon>
        <taxon>Sar</taxon>
        <taxon>Stramenopiles</taxon>
        <taxon>Ochrophyta</taxon>
        <taxon>Bolidophyceae</taxon>
        <taxon>Parmales</taxon>
        <taxon>Triparmaceae</taxon>
        <taxon>Triparma</taxon>
    </lineage>
</organism>
<keyword evidence="3" id="KW-0809">Transit peptide</keyword>
<dbReference type="PANTHER" id="PTHR21013:SF10">
    <property type="entry name" value="ATP SYNTHASE MITOCHONDRIAL F1 COMPLEX ASSEMBLY FACTOR 2"/>
    <property type="match status" value="1"/>
</dbReference>
<dbReference type="SUPFAM" id="SSF160909">
    <property type="entry name" value="ATP12-like"/>
    <property type="match status" value="1"/>
</dbReference>
<keyword evidence="5" id="KW-0143">Chaperone</keyword>
<dbReference type="Pfam" id="PF07542">
    <property type="entry name" value="ATP12"/>
    <property type="match status" value="1"/>
</dbReference>
<evidence type="ECO:0000256" key="2">
    <source>
        <dbReference type="ARBA" id="ARBA00008231"/>
    </source>
</evidence>
<evidence type="ECO:0000256" key="1">
    <source>
        <dbReference type="ARBA" id="ARBA00004173"/>
    </source>
</evidence>
<name>A0A9W7B0H5_9STRA</name>
<sequence>MLLHSASRHLLRPPPSSILRLLSSTPPNVNTARVEEVREVAHSRLQGRKKFYKSTGIKILERIETNSIDSPISSGVDGGEGGTRVGQTPSSSIPSKMYTITLDGRAIKSPAKNPLAVPSLPLALTIANEWDYQVDYIEPDSMPLMKLASTAIDQVNIEPDYVIKNCLSYLRNDTVCYWATDDEDDRLLKKAQEQKWKKLHEWIESKEGFNCKPAFTDGLTFLKGLPHPTELVEEAERRLEKMDAWNLTLMQSVTMEAKSFFVGLAVVEGVLTAEEAIEASRVEEEFQIEQWGLVEGGHDMDQLNNGIQIRASVVFKDMLEAENDTEDGLEEGEKE</sequence>
<dbReference type="PANTHER" id="PTHR21013">
    <property type="entry name" value="ATP SYNTHASE MITOCHONDRIAL F1 COMPLEX ASSEMBLY FACTOR 2/ATP12 PROTEIN, MITOCHONDRIAL PRECURSOR"/>
    <property type="match status" value="1"/>
</dbReference>
<evidence type="ECO:0000256" key="4">
    <source>
        <dbReference type="ARBA" id="ARBA00023128"/>
    </source>
</evidence>
<reference evidence="8" key="1">
    <citation type="journal article" date="2023" name="Commun. Biol.">
        <title>Genome analysis of Parmales, the sister group of diatoms, reveals the evolutionary specialization of diatoms from phago-mixotrophs to photoautotrophs.</title>
        <authorList>
            <person name="Ban H."/>
            <person name="Sato S."/>
            <person name="Yoshikawa S."/>
            <person name="Yamada K."/>
            <person name="Nakamura Y."/>
            <person name="Ichinomiya M."/>
            <person name="Sato N."/>
            <person name="Blanc-Mathieu R."/>
            <person name="Endo H."/>
            <person name="Kuwata A."/>
            <person name="Ogata H."/>
        </authorList>
    </citation>
    <scope>NUCLEOTIDE SEQUENCE [LARGE SCALE GENOMIC DNA]</scope>
</reference>
<dbReference type="GO" id="GO:0033615">
    <property type="term" value="P:mitochondrial proton-transporting ATP synthase complex assembly"/>
    <property type="evidence" value="ECO:0007669"/>
    <property type="project" value="TreeGrafter"/>
</dbReference>
<feature type="region of interest" description="Disordered" evidence="6">
    <location>
        <begin position="70"/>
        <end position="91"/>
    </location>
</feature>
<dbReference type="EMBL" id="BLQM01000257">
    <property type="protein sequence ID" value="GMH78847.1"/>
    <property type="molecule type" value="Genomic_DNA"/>
</dbReference>
<dbReference type="Gene3D" id="3.30.2180.10">
    <property type="entry name" value="ATP12-like"/>
    <property type="match status" value="1"/>
</dbReference>